<proteinExistence type="predicted"/>
<name>A0A0E9QA49_ANGAN</name>
<dbReference type="EMBL" id="GBXM01094851">
    <property type="protein sequence ID" value="JAH13726.1"/>
    <property type="molecule type" value="Transcribed_RNA"/>
</dbReference>
<reference evidence="1" key="1">
    <citation type="submission" date="2014-11" db="EMBL/GenBank/DDBJ databases">
        <authorList>
            <person name="Amaro Gonzalez C."/>
        </authorList>
    </citation>
    <scope>NUCLEOTIDE SEQUENCE</scope>
</reference>
<organism evidence="1">
    <name type="scientific">Anguilla anguilla</name>
    <name type="common">European freshwater eel</name>
    <name type="synonym">Muraena anguilla</name>
    <dbReference type="NCBI Taxonomy" id="7936"/>
    <lineage>
        <taxon>Eukaryota</taxon>
        <taxon>Metazoa</taxon>
        <taxon>Chordata</taxon>
        <taxon>Craniata</taxon>
        <taxon>Vertebrata</taxon>
        <taxon>Euteleostomi</taxon>
        <taxon>Actinopterygii</taxon>
        <taxon>Neopterygii</taxon>
        <taxon>Teleostei</taxon>
        <taxon>Anguilliformes</taxon>
        <taxon>Anguillidae</taxon>
        <taxon>Anguilla</taxon>
    </lineage>
</organism>
<evidence type="ECO:0000313" key="1">
    <source>
        <dbReference type="EMBL" id="JAH13726.1"/>
    </source>
</evidence>
<accession>A0A0E9QA49</accession>
<protein>
    <submittedName>
        <fullName evidence="1">Uncharacterized protein</fullName>
    </submittedName>
</protein>
<sequence>MQKALKPIKGEL</sequence>
<reference evidence="1" key="2">
    <citation type="journal article" date="2015" name="Fish Shellfish Immunol.">
        <title>Early steps in the European eel (Anguilla anguilla)-Vibrio vulnificus interaction in the gills: Role of the RtxA13 toxin.</title>
        <authorList>
            <person name="Callol A."/>
            <person name="Pajuelo D."/>
            <person name="Ebbesson L."/>
            <person name="Teles M."/>
            <person name="MacKenzie S."/>
            <person name="Amaro C."/>
        </authorList>
    </citation>
    <scope>NUCLEOTIDE SEQUENCE</scope>
</reference>